<dbReference type="RefSeq" id="WP_316667762.1">
    <property type="nucleotide sequence ID" value="NZ_CATZBU010000012.1"/>
</dbReference>
<evidence type="ECO:0000313" key="2">
    <source>
        <dbReference type="EMBL" id="CAJ0803623.1"/>
    </source>
</evidence>
<feature type="domain" description="DUF4123" evidence="1">
    <location>
        <begin position="49"/>
        <end position="150"/>
    </location>
</feature>
<evidence type="ECO:0000313" key="3">
    <source>
        <dbReference type="Proteomes" id="UP001189813"/>
    </source>
</evidence>
<dbReference type="Pfam" id="PF13503">
    <property type="entry name" value="DUF4123"/>
    <property type="match status" value="1"/>
</dbReference>
<organism evidence="2 3">
    <name type="scientific">Ralstonia psammae</name>
    <dbReference type="NCBI Taxonomy" id="3058598"/>
    <lineage>
        <taxon>Bacteria</taxon>
        <taxon>Pseudomonadati</taxon>
        <taxon>Pseudomonadota</taxon>
        <taxon>Betaproteobacteria</taxon>
        <taxon>Burkholderiales</taxon>
        <taxon>Burkholderiaceae</taxon>
        <taxon>Ralstonia</taxon>
    </lineage>
</organism>
<protein>
    <recommendedName>
        <fullName evidence="1">DUF4123 domain-containing protein</fullName>
    </recommendedName>
</protein>
<reference evidence="2 3" key="1">
    <citation type="submission" date="2023-07" db="EMBL/GenBank/DDBJ databases">
        <authorList>
            <person name="Peeters C."/>
        </authorList>
    </citation>
    <scope>NUCLEOTIDE SEQUENCE [LARGE SCALE GENOMIC DNA]</scope>
    <source>
        <strain evidence="2 3">LMG 19083</strain>
    </source>
</reference>
<dbReference type="InterPro" id="IPR025391">
    <property type="entry name" value="DUF4123"/>
</dbReference>
<comment type="caution">
    <text evidence="2">The sequence shown here is derived from an EMBL/GenBank/DDBJ whole genome shotgun (WGS) entry which is preliminary data.</text>
</comment>
<dbReference type="EMBL" id="CATZBU010000012">
    <property type="protein sequence ID" value="CAJ0803623.1"/>
    <property type="molecule type" value="Genomic_DNA"/>
</dbReference>
<evidence type="ECO:0000259" key="1">
    <source>
        <dbReference type="Pfam" id="PF13503"/>
    </source>
</evidence>
<keyword evidence="3" id="KW-1185">Reference proteome</keyword>
<gene>
    <name evidence="2" type="ORF">LMG19083_03917</name>
</gene>
<name>A0ABN9JA12_9RALS</name>
<proteinExistence type="predicted"/>
<accession>A0ABN9JA12</accession>
<sequence length="288" mass="31752">MYFAVDPLNVVDVTDKLVKLIAFNPEANWTAVVDSAFDYGRGKCDYPGSPEALYACDELDAMQEVSPLLVPLVTGKPALLDEQLSGLAKHCSGRPMLSVVASPKNAEELKPNWQKCARVTTDDGQKLLLRFADTRVLPVLPEVLHPASWAALTHELSQWWYVDRAGTIAHVPVATVDTAPKFPFAIGKREFKKLLEQGEPDSVIDAISRQLAEILPPSNKAAFFERIEIVCEFARAREIDAFPDVVALGIFDTLNGHQSLSNPKLLNLVAERGWKRGEMAAALTKLFD</sequence>
<dbReference type="Proteomes" id="UP001189813">
    <property type="component" value="Unassembled WGS sequence"/>
</dbReference>